<evidence type="ECO:0000313" key="1">
    <source>
        <dbReference type="EMBL" id="KAK5644641.1"/>
    </source>
</evidence>
<dbReference type="EMBL" id="JAVRBK010000004">
    <property type="protein sequence ID" value="KAK5644641.1"/>
    <property type="molecule type" value="Genomic_DNA"/>
</dbReference>
<sequence>MFLVISGLFDTIEHRYLVSGHSFLKCDRDFVFIEKRKRRYSPMVPEDLYDVILSSTHTTTEYNHFFPLLPL</sequence>
<organism evidence="1 2">
    <name type="scientific">Pyrocoelia pectoralis</name>
    <dbReference type="NCBI Taxonomy" id="417401"/>
    <lineage>
        <taxon>Eukaryota</taxon>
        <taxon>Metazoa</taxon>
        <taxon>Ecdysozoa</taxon>
        <taxon>Arthropoda</taxon>
        <taxon>Hexapoda</taxon>
        <taxon>Insecta</taxon>
        <taxon>Pterygota</taxon>
        <taxon>Neoptera</taxon>
        <taxon>Endopterygota</taxon>
        <taxon>Coleoptera</taxon>
        <taxon>Polyphaga</taxon>
        <taxon>Elateriformia</taxon>
        <taxon>Elateroidea</taxon>
        <taxon>Lampyridae</taxon>
        <taxon>Lampyrinae</taxon>
        <taxon>Pyrocoelia</taxon>
    </lineage>
</organism>
<proteinExistence type="predicted"/>
<reference evidence="1 2" key="1">
    <citation type="journal article" date="2024" name="Insects">
        <title>An Improved Chromosome-Level Genome Assembly of the Firefly Pyrocoelia pectoralis.</title>
        <authorList>
            <person name="Fu X."/>
            <person name="Meyer-Rochow V.B."/>
            <person name="Ballantyne L."/>
            <person name="Zhu X."/>
        </authorList>
    </citation>
    <scope>NUCLEOTIDE SEQUENCE [LARGE SCALE GENOMIC DNA]</scope>
    <source>
        <strain evidence="1">XCY_ONT2</strain>
    </source>
</reference>
<name>A0AAN7VGC8_9COLE</name>
<accession>A0AAN7VGC8</accession>
<gene>
    <name evidence="1" type="ORF">RI129_005941</name>
</gene>
<keyword evidence="2" id="KW-1185">Reference proteome</keyword>
<protein>
    <submittedName>
        <fullName evidence="1">Uncharacterized protein</fullName>
    </submittedName>
</protein>
<dbReference type="Proteomes" id="UP001329430">
    <property type="component" value="Chromosome 4"/>
</dbReference>
<evidence type="ECO:0000313" key="2">
    <source>
        <dbReference type="Proteomes" id="UP001329430"/>
    </source>
</evidence>
<dbReference type="AlphaFoldDB" id="A0AAN7VGC8"/>
<comment type="caution">
    <text evidence="1">The sequence shown here is derived from an EMBL/GenBank/DDBJ whole genome shotgun (WGS) entry which is preliminary data.</text>
</comment>